<evidence type="ECO:0000256" key="1">
    <source>
        <dbReference type="ARBA" id="ARBA00022603"/>
    </source>
</evidence>
<dbReference type="InterPro" id="IPR050362">
    <property type="entry name" value="Cation-dep_OMT"/>
</dbReference>
<dbReference type="GO" id="GO:0032259">
    <property type="term" value="P:methylation"/>
    <property type="evidence" value="ECO:0007669"/>
    <property type="project" value="UniProtKB-KW"/>
</dbReference>
<dbReference type="EMBL" id="JPLY01000003">
    <property type="protein sequence ID" value="KFC22038.1"/>
    <property type="molecule type" value="Genomic_DNA"/>
</dbReference>
<organism evidence="4 5">
    <name type="scientific">Epilithonimonas lactis</name>
    <dbReference type="NCBI Taxonomy" id="421072"/>
    <lineage>
        <taxon>Bacteria</taxon>
        <taxon>Pseudomonadati</taxon>
        <taxon>Bacteroidota</taxon>
        <taxon>Flavobacteriia</taxon>
        <taxon>Flavobacteriales</taxon>
        <taxon>Weeksellaceae</taxon>
        <taxon>Chryseobacterium group</taxon>
        <taxon>Epilithonimonas</taxon>
    </lineage>
</organism>
<dbReference type="PANTHER" id="PTHR10509">
    <property type="entry name" value="O-METHYLTRANSFERASE-RELATED"/>
    <property type="match status" value="1"/>
</dbReference>
<dbReference type="PANTHER" id="PTHR10509:SF14">
    <property type="entry name" value="CAFFEOYL-COA O-METHYLTRANSFERASE 3-RELATED"/>
    <property type="match status" value="1"/>
</dbReference>
<dbReference type="OrthoDB" id="9799672at2"/>
<dbReference type="Proteomes" id="UP000028623">
    <property type="component" value="Unassembled WGS sequence"/>
</dbReference>
<dbReference type="GO" id="GO:0008171">
    <property type="term" value="F:O-methyltransferase activity"/>
    <property type="evidence" value="ECO:0007669"/>
    <property type="project" value="InterPro"/>
</dbReference>
<dbReference type="InterPro" id="IPR029063">
    <property type="entry name" value="SAM-dependent_MTases_sf"/>
</dbReference>
<evidence type="ECO:0000313" key="5">
    <source>
        <dbReference type="Proteomes" id="UP000028623"/>
    </source>
</evidence>
<keyword evidence="2 4" id="KW-0808">Transferase</keyword>
<evidence type="ECO:0000313" key="4">
    <source>
        <dbReference type="EMBL" id="KFC22038.1"/>
    </source>
</evidence>
<dbReference type="PROSITE" id="PS51682">
    <property type="entry name" value="SAM_OMT_I"/>
    <property type="match status" value="1"/>
</dbReference>
<dbReference type="Gene3D" id="3.40.50.150">
    <property type="entry name" value="Vaccinia Virus protein VP39"/>
    <property type="match status" value="1"/>
</dbReference>
<dbReference type="CDD" id="cd02440">
    <property type="entry name" value="AdoMet_MTases"/>
    <property type="match status" value="1"/>
</dbReference>
<dbReference type="eggNOG" id="COG4122">
    <property type="taxonomic scope" value="Bacteria"/>
</dbReference>
<sequence length="215" mass="25030">MSYFEELDKEMDRYLEDNASQEPAILKKLRKETYQKTTQPHMISGYLQGRLLSILSHIIQPKNVLEIGTFTGYAALSIAEGLPKDGKIYTIDKNEDLSYIPKKYFAESDYKDQIEFIIGNAKEEIKKLDKTWDLIFIDADKESYLEYLKLIKPNLRSGSIILIDNVLWYGKVLENNPKDKQTEQIKLVNKIVTEDPDFENLILPLRDGLHLIRKK</sequence>
<dbReference type="RefSeq" id="WP_034975362.1">
    <property type="nucleotide sequence ID" value="NZ_FOFI01000003.1"/>
</dbReference>
<gene>
    <name evidence="4" type="ORF">IO89_08720</name>
</gene>
<comment type="caution">
    <text evidence="4">The sequence shown here is derived from an EMBL/GenBank/DDBJ whole genome shotgun (WGS) entry which is preliminary data.</text>
</comment>
<dbReference type="GO" id="GO:0008757">
    <property type="term" value="F:S-adenosylmethionine-dependent methyltransferase activity"/>
    <property type="evidence" value="ECO:0007669"/>
    <property type="project" value="TreeGrafter"/>
</dbReference>
<proteinExistence type="predicted"/>
<evidence type="ECO:0000256" key="2">
    <source>
        <dbReference type="ARBA" id="ARBA00022679"/>
    </source>
</evidence>
<dbReference type="InterPro" id="IPR002935">
    <property type="entry name" value="SAM_O-MeTrfase"/>
</dbReference>
<evidence type="ECO:0000256" key="3">
    <source>
        <dbReference type="ARBA" id="ARBA00022691"/>
    </source>
</evidence>
<dbReference type="AlphaFoldDB" id="A0A085BHU3"/>
<keyword evidence="1 4" id="KW-0489">Methyltransferase</keyword>
<dbReference type="STRING" id="421072.SAMN04488097_2359"/>
<dbReference type="Pfam" id="PF01596">
    <property type="entry name" value="Methyltransf_3"/>
    <property type="match status" value="1"/>
</dbReference>
<keyword evidence="3" id="KW-0949">S-adenosyl-L-methionine</keyword>
<keyword evidence="5" id="KW-1185">Reference proteome</keyword>
<dbReference type="SUPFAM" id="SSF53335">
    <property type="entry name" value="S-adenosyl-L-methionine-dependent methyltransferases"/>
    <property type="match status" value="1"/>
</dbReference>
<name>A0A085BHU3_9FLAO</name>
<protein>
    <submittedName>
        <fullName evidence="4">Methyltransferase</fullName>
    </submittedName>
</protein>
<accession>A0A085BHU3</accession>
<reference evidence="4 5" key="1">
    <citation type="submission" date="2014-07" db="EMBL/GenBank/DDBJ databases">
        <title>Epilithonimonas lactis LMG 22401 Genome.</title>
        <authorList>
            <person name="Pipes S.E."/>
            <person name="Stropko S.J."/>
        </authorList>
    </citation>
    <scope>NUCLEOTIDE SEQUENCE [LARGE SCALE GENOMIC DNA]</scope>
    <source>
        <strain evidence="4 5">LMG 24401</strain>
    </source>
</reference>